<dbReference type="Proteomes" id="UP001285521">
    <property type="component" value="Unassembled WGS sequence"/>
</dbReference>
<evidence type="ECO:0000313" key="9">
    <source>
        <dbReference type="Proteomes" id="UP001285521"/>
    </source>
</evidence>
<name>A0ABU4SV36_9PSEU</name>
<evidence type="ECO:0000256" key="1">
    <source>
        <dbReference type="ARBA" id="ARBA00007074"/>
    </source>
</evidence>
<dbReference type="Gene3D" id="3.90.1720.10">
    <property type="entry name" value="endopeptidase domain like (from Nostoc punctiforme)"/>
    <property type="match status" value="1"/>
</dbReference>
<feature type="chain" id="PRO_5046511560" evidence="6">
    <location>
        <begin position="16"/>
        <end position="434"/>
    </location>
</feature>
<dbReference type="PANTHER" id="PTHR44103:SF1">
    <property type="entry name" value="PROPROTEIN CONVERTASE P"/>
    <property type="match status" value="1"/>
</dbReference>
<comment type="caution">
    <text evidence="8">The sequence shown here is derived from an EMBL/GenBank/DDBJ whole genome shotgun (WGS) entry which is preliminary data.</text>
</comment>
<evidence type="ECO:0000256" key="4">
    <source>
        <dbReference type="ARBA" id="ARBA00022801"/>
    </source>
</evidence>
<dbReference type="InterPro" id="IPR013517">
    <property type="entry name" value="FG-GAP"/>
</dbReference>
<evidence type="ECO:0000259" key="7">
    <source>
        <dbReference type="Pfam" id="PF00877"/>
    </source>
</evidence>
<dbReference type="InterPro" id="IPR000064">
    <property type="entry name" value="NLP_P60_dom"/>
</dbReference>
<dbReference type="SUPFAM" id="SSF54001">
    <property type="entry name" value="Cysteine proteinases"/>
    <property type="match status" value="1"/>
</dbReference>
<keyword evidence="2" id="KW-0645">Protease</keyword>
<keyword evidence="5" id="KW-0788">Thiol protease</keyword>
<dbReference type="EMBL" id="JAXAVW010000004">
    <property type="protein sequence ID" value="MDX8029764.1"/>
    <property type="molecule type" value="Genomic_DNA"/>
</dbReference>
<keyword evidence="9" id="KW-1185">Reference proteome</keyword>
<accession>A0ABU4SV36</accession>
<dbReference type="InterPro" id="IPR038765">
    <property type="entry name" value="Papain-like_cys_pep_sf"/>
</dbReference>
<dbReference type="Pfam" id="PF13517">
    <property type="entry name" value="FG-GAP_3"/>
    <property type="match status" value="1"/>
</dbReference>
<keyword evidence="3 6" id="KW-0732">Signal</keyword>
<proteinExistence type="inferred from homology"/>
<reference evidence="8 9" key="2">
    <citation type="submission" date="2023-11" db="EMBL/GenBank/DDBJ databases">
        <authorList>
            <person name="Lara A.C."/>
            <person name="Chronakova A."/>
        </authorList>
    </citation>
    <scope>NUCLEOTIDE SEQUENCE [LARGE SCALE GENOMIC DNA]</scope>
    <source>
        <strain evidence="8 9">BCCO 10_0856</strain>
    </source>
</reference>
<feature type="domain" description="NlpC/P60" evidence="7">
    <location>
        <begin position="54"/>
        <end position="113"/>
    </location>
</feature>
<dbReference type="InterPro" id="IPR028994">
    <property type="entry name" value="Integrin_alpha_N"/>
</dbReference>
<feature type="signal peptide" evidence="6">
    <location>
        <begin position="1"/>
        <end position="15"/>
    </location>
</feature>
<dbReference type="Pfam" id="PF00877">
    <property type="entry name" value="NLPC_P60"/>
    <property type="match status" value="1"/>
</dbReference>
<reference evidence="8 9" key="1">
    <citation type="submission" date="2023-11" db="EMBL/GenBank/DDBJ databases">
        <title>Lentzea sokolovensis, sp. nov., Lentzea kristufkii, sp. nov., and Lentzea miocenensis, sp. nov., rare actinobacteria from Sokolov Coal Basin, Miocene lacustrine sediment, Czech Republic.</title>
        <authorList>
            <person name="Lara A."/>
            <person name="Kotroba L."/>
            <person name="Nouioui I."/>
            <person name="Neumann-Schaal M."/>
            <person name="Mast Y."/>
            <person name="Chronakova A."/>
        </authorList>
    </citation>
    <scope>NUCLEOTIDE SEQUENCE [LARGE SCALE GENOMIC DNA]</scope>
    <source>
        <strain evidence="8 9">BCCO 10_0856</strain>
    </source>
</reference>
<sequence>MSALIAGLFTSPASAAVLDGPITRSEVLTRSQSWIAARVPYNQNASYTNQYGTYRTDCSGYVSMTWALSRSRSTYDLPEIMHTIPRSDLKPGDVLFQHNDNIQHIALFVGWDDNAKTRPIVREEYLSGRVAEERVWPASWANGFTAMRYNNIVDDGSSGRPRTDHVGDVSGDGYADLTALKSDGTLHYYPNNINTNGGKPFTSGTQIGVGFGPFNWVRSADVSGDGYADLIGVQSDGSLHYFPNNINTNPGGRPYTNGINIGSGFQVFNNILLADVSGDGYADLLATKSDGTLHYFPNNINSNPGGRPYTTSTQVGVGFQFFTMLRAGDVSGDGYADLIGVQADGSLHYLPNNINTNPGGKPYGNSINIGSGFLPFNQLVLGDLSGDGYADLMARKSDGTLHYFPNNINSNAAGRPYTTSSQIGVGFDVFSSIL</sequence>
<protein>
    <submittedName>
        <fullName evidence="8">FG-GAP-like repeat-containing protein</fullName>
    </submittedName>
</protein>
<dbReference type="RefSeq" id="WP_319964772.1">
    <property type="nucleotide sequence ID" value="NZ_JAXAVW010000004.1"/>
</dbReference>
<evidence type="ECO:0000256" key="2">
    <source>
        <dbReference type="ARBA" id="ARBA00022670"/>
    </source>
</evidence>
<evidence type="ECO:0000256" key="6">
    <source>
        <dbReference type="SAM" id="SignalP"/>
    </source>
</evidence>
<organism evidence="8 9">
    <name type="scientific">Lentzea miocenica</name>
    <dbReference type="NCBI Taxonomy" id="3095431"/>
    <lineage>
        <taxon>Bacteria</taxon>
        <taxon>Bacillati</taxon>
        <taxon>Actinomycetota</taxon>
        <taxon>Actinomycetes</taxon>
        <taxon>Pseudonocardiales</taxon>
        <taxon>Pseudonocardiaceae</taxon>
        <taxon>Lentzea</taxon>
    </lineage>
</organism>
<dbReference type="PANTHER" id="PTHR44103">
    <property type="entry name" value="PROPROTEIN CONVERTASE P"/>
    <property type="match status" value="1"/>
</dbReference>
<comment type="similarity">
    <text evidence="1">Belongs to the peptidase C40 family.</text>
</comment>
<keyword evidence="4" id="KW-0378">Hydrolase</keyword>
<evidence type="ECO:0000256" key="5">
    <source>
        <dbReference type="ARBA" id="ARBA00022807"/>
    </source>
</evidence>
<gene>
    <name evidence="8" type="ORF">SK803_06050</name>
</gene>
<dbReference type="SUPFAM" id="SSF69318">
    <property type="entry name" value="Integrin alpha N-terminal domain"/>
    <property type="match status" value="1"/>
</dbReference>
<evidence type="ECO:0000313" key="8">
    <source>
        <dbReference type="EMBL" id="MDX8029764.1"/>
    </source>
</evidence>
<evidence type="ECO:0000256" key="3">
    <source>
        <dbReference type="ARBA" id="ARBA00022729"/>
    </source>
</evidence>